<accession>X0YB21</accession>
<protein>
    <recommendedName>
        <fullName evidence="2">Xylose isomerase-like TIM barrel domain-containing protein</fullName>
    </recommendedName>
</protein>
<gene>
    <name evidence="1" type="ORF">S01H1_76502</name>
</gene>
<comment type="caution">
    <text evidence="1">The sequence shown here is derived from an EMBL/GenBank/DDBJ whole genome shotgun (WGS) entry which is preliminary data.</text>
</comment>
<reference evidence="1" key="1">
    <citation type="journal article" date="2014" name="Front. Microbiol.">
        <title>High frequency of phylogenetically diverse reductive dehalogenase-homologous genes in deep subseafloor sedimentary metagenomes.</title>
        <authorList>
            <person name="Kawai M."/>
            <person name="Futagami T."/>
            <person name="Toyoda A."/>
            <person name="Takaki Y."/>
            <person name="Nishi S."/>
            <person name="Hori S."/>
            <person name="Arai W."/>
            <person name="Tsubouchi T."/>
            <person name="Morono Y."/>
            <person name="Uchiyama I."/>
            <person name="Ito T."/>
            <person name="Fujiyama A."/>
            <person name="Inagaki F."/>
            <person name="Takami H."/>
        </authorList>
    </citation>
    <scope>NUCLEOTIDE SEQUENCE</scope>
    <source>
        <strain evidence="1">Expedition CK06-06</strain>
    </source>
</reference>
<name>X0YB21_9ZZZZ</name>
<organism evidence="1">
    <name type="scientific">marine sediment metagenome</name>
    <dbReference type="NCBI Taxonomy" id="412755"/>
    <lineage>
        <taxon>unclassified sequences</taxon>
        <taxon>metagenomes</taxon>
        <taxon>ecological metagenomes</taxon>
    </lineage>
</organism>
<evidence type="ECO:0000313" key="1">
    <source>
        <dbReference type="EMBL" id="GAG44477.1"/>
    </source>
</evidence>
<feature type="non-terminal residue" evidence="1">
    <location>
        <position position="1"/>
    </location>
</feature>
<proteinExistence type="predicted"/>
<evidence type="ECO:0008006" key="2">
    <source>
        <dbReference type="Google" id="ProtNLM"/>
    </source>
</evidence>
<dbReference type="AlphaFoldDB" id="X0YB21"/>
<sequence>SEQFIKEIRRLGIVPTMWGLEYSYDWLDSMPEIARSIEFFDKISLQLTT</sequence>
<dbReference type="EMBL" id="BARS01051344">
    <property type="protein sequence ID" value="GAG44477.1"/>
    <property type="molecule type" value="Genomic_DNA"/>
</dbReference>